<dbReference type="HAMAP" id="MF_01270">
    <property type="entry name" value="AnhMurNAc_kinase"/>
    <property type="match status" value="1"/>
</dbReference>
<dbReference type="GO" id="GO:0016773">
    <property type="term" value="F:phosphotransferase activity, alcohol group as acceptor"/>
    <property type="evidence" value="ECO:0007669"/>
    <property type="project" value="UniProtKB-UniRule"/>
</dbReference>
<comment type="pathway">
    <text evidence="1">Cell wall biogenesis; peptidoglycan recycling.</text>
</comment>
<evidence type="ECO:0000256" key="1">
    <source>
        <dbReference type="HAMAP-Rule" id="MF_01270"/>
    </source>
</evidence>
<dbReference type="GO" id="GO:0009254">
    <property type="term" value="P:peptidoglycan turnover"/>
    <property type="evidence" value="ECO:0007669"/>
    <property type="project" value="UniProtKB-UniRule"/>
</dbReference>
<name>A0A7D5DWQ9_9PAST</name>
<accession>A0A7D5DWQ9</accession>
<dbReference type="GO" id="GO:0005524">
    <property type="term" value="F:ATP binding"/>
    <property type="evidence" value="ECO:0007669"/>
    <property type="project" value="UniProtKB-UniRule"/>
</dbReference>
<dbReference type="PANTHER" id="PTHR30605">
    <property type="entry name" value="ANHYDRO-N-ACETYLMURAMIC ACID KINASE"/>
    <property type="match status" value="1"/>
</dbReference>
<proteinExistence type="inferred from homology"/>
<dbReference type="GO" id="GO:0006040">
    <property type="term" value="P:amino sugar metabolic process"/>
    <property type="evidence" value="ECO:0007669"/>
    <property type="project" value="InterPro"/>
</dbReference>
<reference evidence="2 3" key="1">
    <citation type="submission" date="2020-06" db="EMBL/GenBank/DDBJ databases">
        <title>Mannheimia pernigra sp. nov. isolated from bovine respiratory tract.</title>
        <authorList>
            <person name="Kuhnert P."/>
            <person name="Akarsu-Egger H."/>
        </authorList>
    </citation>
    <scope>NUCLEOTIDE SEQUENCE [LARGE SCALE GENOMIC DNA]</scope>
    <source>
        <strain evidence="2 3">BNO311</strain>
    </source>
</reference>
<keyword evidence="1" id="KW-0067">ATP-binding</keyword>
<gene>
    <name evidence="1" type="primary">anmK</name>
    <name evidence="2" type="ORF">HV559_06060</name>
</gene>
<dbReference type="GO" id="GO:0016301">
    <property type="term" value="F:kinase activity"/>
    <property type="evidence" value="ECO:0007669"/>
    <property type="project" value="UniProtKB-KW"/>
</dbReference>
<dbReference type="PANTHER" id="PTHR30605:SF0">
    <property type="entry name" value="ANHYDRO-N-ACETYLMURAMIC ACID KINASE"/>
    <property type="match status" value="1"/>
</dbReference>
<comment type="pathway">
    <text evidence="1">Amino-sugar metabolism; 1,6-anhydro-N-acetylmuramate degradation.</text>
</comment>
<keyword evidence="1 2" id="KW-0418">Kinase</keyword>
<dbReference type="Pfam" id="PF03702">
    <property type="entry name" value="AnmK"/>
    <property type="match status" value="1"/>
</dbReference>
<dbReference type="RefSeq" id="WP_176809834.1">
    <property type="nucleotide sequence ID" value="NZ_CP055306.1"/>
</dbReference>
<dbReference type="GO" id="GO:0097175">
    <property type="term" value="P:1,6-anhydro-N-acetyl-beta-muramic acid catabolic process"/>
    <property type="evidence" value="ECO:0007669"/>
    <property type="project" value="UniProtKB-UniRule"/>
</dbReference>
<protein>
    <recommendedName>
        <fullName evidence="1">Anhydro-N-acetylmuramic acid kinase</fullName>
        <ecNumber evidence="1">2.7.1.170</ecNumber>
    </recommendedName>
    <alternativeName>
        <fullName evidence="1">AnhMurNAc kinase</fullName>
    </alternativeName>
</protein>
<organism evidence="2 3">
    <name type="scientific">Mannheimia pernigra</name>
    <dbReference type="NCBI Taxonomy" id="111844"/>
    <lineage>
        <taxon>Bacteria</taxon>
        <taxon>Pseudomonadati</taxon>
        <taxon>Pseudomonadota</taxon>
        <taxon>Gammaproteobacteria</taxon>
        <taxon>Pasteurellales</taxon>
        <taxon>Pasteurellaceae</taxon>
        <taxon>Mannheimia</taxon>
    </lineage>
</organism>
<dbReference type="CDD" id="cd24050">
    <property type="entry name" value="ASKHA_NBD_ANMK"/>
    <property type="match status" value="1"/>
</dbReference>
<dbReference type="UniPathway" id="UPA00544"/>
<comment type="catalytic activity">
    <reaction evidence="1">
        <text>1,6-anhydro-N-acetyl-beta-muramate + ATP + H2O = N-acetyl-D-muramate 6-phosphate + ADP + H(+)</text>
        <dbReference type="Rhea" id="RHEA:24952"/>
        <dbReference type="ChEBI" id="CHEBI:15377"/>
        <dbReference type="ChEBI" id="CHEBI:15378"/>
        <dbReference type="ChEBI" id="CHEBI:30616"/>
        <dbReference type="ChEBI" id="CHEBI:58690"/>
        <dbReference type="ChEBI" id="CHEBI:58722"/>
        <dbReference type="ChEBI" id="CHEBI:456216"/>
        <dbReference type="EC" id="2.7.1.170"/>
    </reaction>
</comment>
<dbReference type="NCBIfam" id="NF007139">
    <property type="entry name" value="PRK09585.1-3"/>
    <property type="match status" value="1"/>
</dbReference>
<dbReference type="EC" id="2.7.1.170" evidence="1"/>
<keyword evidence="3" id="KW-1185">Reference proteome</keyword>
<dbReference type="NCBIfam" id="NF007148">
    <property type="entry name" value="PRK09585.3-2"/>
    <property type="match status" value="1"/>
</dbReference>
<evidence type="ECO:0000313" key="3">
    <source>
        <dbReference type="Proteomes" id="UP000509660"/>
    </source>
</evidence>
<evidence type="ECO:0000313" key="2">
    <source>
        <dbReference type="EMBL" id="QLB40467.1"/>
    </source>
</evidence>
<dbReference type="Proteomes" id="UP000509660">
    <property type="component" value="Chromosome"/>
</dbReference>
<feature type="binding site" evidence="1">
    <location>
        <begin position="20"/>
        <end position="27"/>
    </location>
    <ligand>
        <name>ATP</name>
        <dbReference type="ChEBI" id="CHEBI:30616"/>
    </ligand>
</feature>
<comment type="similarity">
    <text evidence="1">Belongs to the anhydro-N-acetylmuramic acid kinase family.</text>
</comment>
<dbReference type="AlphaFoldDB" id="A0A7D5DWQ9"/>
<dbReference type="UniPathway" id="UPA00343"/>
<sequence>MLIFMMNEYSPNYYIGVMSGTSLDGVDITLMDFAKNPPKMTACDFFPMPENLRAEISDLIKTGETHLQKLGEIDHRLGVLYAETIKAFLAKNQLMAEDIQAIGCHGQTVWHSPDTIYPFTMQIGDMNLVAAKTGITTIADFRRKDMAVGGQGAPLVPAFHQAMFSELNRVTVVLNIGGISNISVLKPNSPTIGYDVGVGNTLMDSWIEQHQRKRYDKNGEWARSGEVNEALLALLLADPFFAKVPPKSTGRELFNLMWLAKKLQNFTACKPEDVQRTLAEFTAKSIANELAQFESELPCLLLVCGGGARNPLLMERLSHLLPNWRVAITTEFGLDVDYVESAAFAWLAYQRMNNLISNMPTVTGAKKAVSLGVIYPDE</sequence>
<keyword evidence="1" id="KW-0547">Nucleotide-binding</keyword>
<keyword evidence="1" id="KW-0119">Carbohydrate metabolism</keyword>
<dbReference type="Gene3D" id="3.30.420.40">
    <property type="match status" value="2"/>
</dbReference>
<dbReference type="SUPFAM" id="SSF53067">
    <property type="entry name" value="Actin-like ATPase domain"/>
    <property type="match status" value="1"/>
</dbReference>
<keyword evidence="1 2" id="KW-0808">Transferase</keyword>
<dbReference type="InterPro" id="IPR043129">
    <property type="entry name" value="ATPase_NBD"/>
</dbReference>
<dbReference type="EMBL" id="CP055306">
    <property type="protein sequence ID" value="QLB40467.1"/>
    <property type="molecule type" value="Genomic_DNA"/>
</dbReference>
<comment type="function">
    <text evidence="1">Catalyzes the specific phosphorylation of 1,6-anhydro-N-acetylmuramic acid (anhMurNAc) with the simultaneous cleavage of the 1,6-anhydro ring, generating MurNAc-6-P. Is required for the utilization of anhMurNAc either imported from the medium or derived from its own cell wall murein, and thus plays a role in cell wall recycling.</text>
</comment>
<dbReference type="InterPro" id="IPR005338">
    <property type="entry name" value="Anhydro_N_Ac-Mur_kinase"/>
</dbReference>